<feature type="signal peptide" evidence="1">
    <location>
        <begin position="1"/>
        <end position="23"/>
    </location>
</feature>
<dbReference type="RefSeq" id="WP_187723791.1">
    <property type="nucleotide sequence ID" value="NZ_CP060783.1"/>
</dbReference>
<sequence>MHKPLLALSTGSLRKLWMAAAWASGAAITLIDEPLAALDKPSMRYVQETLNEFTVEDQQERFATARRCVIVTHWDAMQDVEWDGVLTLT</sequence>
<dbReference type="SUPFAM" id="SSF52540">
    <property type="entry name" value="P-loop containing nucleoside triphosphate hydrolases"/>
    <property type="match status" value="1"/>
</dbReference>
<evidence type="ECO:0000313" key="3">
    <source>
        <dbReference type="Proteomes" id="UP000516028"/>
    </source>
</evidence>
<evidence type="ECO:0000256" key="1">
    <source>
        <dbReference type="SAM" id="SignalP"/>
    </source>
</evidence>
<gene>
    <name evidence="2" type="ORF">H9K75_18980</name>
</gene>
<organism evidence="2 3">
    <name type="scientific">Diaphorobacter aerolatus</name>
    <dbReference type="NCBI Taxonomy" id="1288495"/>
    <lineage>
        <taxon>Bacteria</taxon>
        <taxon>Pseudomonadati</taxon>
        <taxon>Pseudomonadota</taxon>
        <taxon>Betaproteobacteria</taxon>
        <taxon>Burkholderiales</taxon>
        <taxon>Comamonadaceae</taxon>
        <taxon>Diaphorobacter</taxon>
    </lineage>
</organism>
<dbReference type="Proteomes" id="UP000516028">
    <property type="component" value="Chromosome"/>
</dbReference>
<reference evidence="2 3" key="1">
    <citation type="submission" date="2020-08" db="EMBL/GenBank/DDBJ databases">
        <title>Genome sequence of Diaphorobacter aerolatus KACC 16536T.</title>
        <authorList>
            <person name="Hyun D.-W."/>
            <person name="Bae J.-W."/>
        </authorList>
    </citation>
    <scope>NUCLEOTIDE SEQUENCE [LARGE SCALE GENOMIC DNA]</scope>
    <source>
        <strain evidence="2 3">KACC 16536</strain>
    </source>
</reference>
<keyword evidence="3" id="KW-1185">Reference proteome</keyword>
<proteinExistence type="predicted"/>
<protein>
    <recommendedName>
        <fullName evidence="4">ATP-binding cassette domain-containing protein</fullName>
    </recommendedName>
</protein>
<dbReference type="Gene3D" id="3.40.50.300">
    <property type="entry name" value="P-loop containing nucleotide triphosphate hydrolases"/>
    <property type="match status" value="1"/>
</dbReference>
<dbReference type="InterPro" id="IPR027417">
    <property type="entry name" value="P-loop_NTPase"/>
</dbReference>
<keyword evidence="1" id="KW-0732">Signal</keyword>
<dbReference type="AlphaFoldDB" id="A0A7H0GIK0"/>
<evidence type="ECO:0008006" key="4">
    <source>
        <dbReference type="Google" id="ProtNLM"/>
    </source>
</evidence>
<dbReference type="EMBL" id="CP060783">
    <property type="protein sequence ID" value="QNP48116.1"/>
    <property type="molecule type" value="Genomic_DNA"/>
</dbReference>
<accession>A0A7H0GIK0</accession>
<evidence type="ECO:0000313" key="2">
    <source>
        <dbReference type="EMBL" id="QNP48116.1"/>
    </source>
</evidence>
<feature type="chain" id="PRO_5028903417" description="ATP-binding cassette domain-containing protein" evidence="1">
    <location>
        <begin position="24"/>
        <end position="89"/>
    </location>
</feature>
<dbReference type="KEGG" id="daer:H9K75_18980"/>
<name>A0A7H0GIK0_9BURK</name>